<dbReference type="OrthoDB" id="10003767at2759"/>
<keyword evidence="4" id="KW-1185">Reference proteome</keyword>
<accession>A0A815GY68</accession>
<dbReference type="EMBL" id="CAJNOR010002836">
    <property type="protein sequence ID" value="CAF1346607.1"/>
    <property type="molecule type" value="Genomic_DNA"/>
</dbReference>
<dbReference type="InterPro" id="IPR051678">
    <property type="entry name" value="AGP_Transferase"/>
</dbReference>
<gene>
    <name evidence="2" type="ORF">EDS130_LOCUS28558</name>
    <name evidence="3" type="ORF">XAT740_LOCUS31251</name>
</gene>
<dbReference type="Gene3D" id="3.30.200.20">
    <property type="entry name" value="Phosphorylase Kinase, domain 1"/>
    <property type="match status" value="1"/>
</dbReference>
<evidence type="ECO:0000313" key="4">
    <source>
        <dbReference type="Proteomes" id="UP000663828"/>
    </source>
</evidence>
<dbReference type="SUPFAM" id="SSF56112">
    <property type="entry name" value="Protein kinase-like (PK-like)"/>
    <property type="match status" value="1"/>
</dbReference>
<organism evidence="3 4">
    <name type="scientific">Adineta ricciae</name>
    <name type="common">Rotifer</name>
    <dbReference type="NCBI Taxonomy" id="249248"/>
    <lineage>
        <taxon>Eukaryota</taxon>
        <taxon>Metazoa</taxon>
        <taxon>Spiralia</taxon>
        <taxon>Gnathifera</taxon>
        <taxon>Rotifera</taxon>
        <taxon>Eurotatoria</taxon>
        <taxon>Bdelloidea</taxon>
        <taxon>Adinetida</taxon>
        <taxon>Adinetidae</taxon>
        <taxon>Adineta</taxon>
    </lineage>
</organism>
<dbReference type="AlphaFoldDB" id="A0A815GY68"/>
<dbReference type="PANTHER" id="PTHR21310:SF55">
    <property type="entry name" value="AMINOGLYCOSIDE PHOSPHOTRANSFERASE DOMAIN-CONTAINING PROTEIN"/>
    <property type="match status" value="1"/>
</dbReference>
<evidence type="ECO:0000313" key="2">
    <source>
        <dbReference type="EMBL" id="CAF1261851.1"/>
    </source>
</evidence>
<dbReference type="Gene3D" id="3.90.1200.10">
    <property type="match status" value="1"/>
</dbReference>
<protein>
    <recommendedName>
        <fullName evidence="1">Aminoglycoside phosphotransferase domain-containing protein</fullName>
    </recommendedName>
</protein>
<feature type="domain" description="Aminoglycoside phosphotransferase" evidence="1">
    <location>
        <begin position="41"/>
        <end position="279"/>
    </location>
</feature>
<comment type="caution">
    <text evidence="3">The sequence shown here is derived from an EMBL/GenBank/DDBJ whole genome shotgun (WGS) entry which is preliminary data.</text>
</comment>
<dbReference type="EMBL" id="CAJNOJ010000186">
    <property type="protein sequence ID" value="CAF1261851.1"/>
    <property type="molecule type" value="Genomic_DNA"/>
</dbReference>
<sequence>MASAPKELERHGPTEGLTFKRSQAEQLFKHCLNKRISWYEPIEEGLNNFLAFVDCENDTQRYVLKIRGACCEKIKTDSEVTAMALVAKHTTLPVPRVVAYSSDKTNEFGLEWIVMTRTEGKPLRTSSHDNDIWTKLSMEKKKLIIDELVGYVKQIHSQIPSAPLIGNYKADGTIGCDNTRKGPWKNYREYFNDQLKDKIEILTNDNIFAPVRADVLQAVKEFQSLTLPSFDDLPNVFTHNDLGLQNLTVTDDLQIRGILDWEWSGSYPIVEEYFRSYKPIVYDEQTRTYLFDQLDKQQIPTPRTIPRFSLLRKLYDLLQAIVPWYLTSLANPEHPTVEKELIKNRDKVKQLVKEIREELQ</sequence>
<dbReference type="PANTHER" id="PTHR21310">
    <property type="entry name" value="AMINOGLYCOSIDE PHOSPHOTRANSFERASE-RELATED-RELATED"/>
    <property type="match status" value="1"/>
</dbReference>
<dbReference type="Proteomes" id="UP000663852">
    <property type="component" value="Unassembled WGS sequence"/>
</dbReference>
<evidence type="ECO:0000313" key="3">
    <source>
        <dbReference type="EMBL" id="CAF1346607.1"/>
    </source>
</evidence>
<proteinExistence type="predicted"/>
<name>A0A815GY68_ADIRI</name>
<evidence type="ECO:0000259" key="1">
    <source>
        <dbReference type="Pfam" id="PF01636"/>
    </source>
</evidence>
<dbReference type="Pfam" id="PF01636">
    <property type="entry name" value="APH"/>
    <property type="match status" value="1"/>
</dbReference>
<dbReference type="Proteomes" id="UP000663828">
    <property type="component" value="Unassembled WGS sequence"/>
</dbReference>
<dbReference type="InterPro" id="IPR002575">
    <property type="entry name" value="Aminoglycoside_PTrfase"/>
</dbReference>
<reference evidence="3" key="1">
    <citation type="submission" date="2021-02" db="EMBL/GenBank/DDBJ databases">
        <authorList>
            <person name="Nowell W R."/>
        </authorList>
    </citation>
    <scope>NUCLEOTIDE SEQUENCE</scope>
</reference>
<dbReference type="InterPro" id="IPR011009">
    <property type="entry name" value="Kinase-like_dom_sf"/>
</dbReference>